<keyword evidence="4" id="KW-0574">Periplasm</keyword>
<feature type="binding site" evidence="8">
    <location>
        <position position="110"/>
    </location>
    <ligand>
        <name>Cu cation</name>
        <dbReference type="ChEBI" id="CHEBI:23378"/>
    </ligand>
</feature>
<comment type="subcellular location">
    <subcellularLocation>
        <location evidence="1">Periplasm</location>
    </subcellularLocation>
</comment>
<evidence type="ECO:0000256" key="3">
    <source>
        <dbReference type="ARBA" id="ARBA00022723"/>
    </source>
</evidence>
<dbReference type="AlphaFoldDB" id="V8C571"/>
<dbReference type="Gene3D" id="2.60.40.420">
    <property type="entry name" value="Cupredoxins - blue copper proteins"/>
    <property type="match status" value="1"/>
</dbReference>
<evidence type="ECO:0000256" key="4">
    <source>
        <dbReference type="ARBA" id="ARBA00022764"/>
    </source>
</evidence>
<dbReference type="NCBIfam" id="TIGR02375">
    <property type="entry name" value="pseudoazurin"/>
    <property type="match status" value="1"/>
</dbReference>
<gene>
    <name evidence="11" type="ORF">HMPREF2086_01902</name>
</gene>
<dbReference type="InterPro" id="IPR012745">
    <property type="entry name" value="Pseudoazurin"/>
</dbReference>
<evidence type="ECO:0000259" key="10">
    <source>
        <dbReference type="Pfam" id="PF00127"/>
    </source>
</evidence>
<dbReference type="EMBL" id="AZJI01000010">
    <property type="protein sequence ID" value="ETD22175.1"/>
    <property type="molecule type" value="Genomic_DNA"/>
</dbReference>
<evidence type="ECO:0000256" key="2">
    <source>
        <dbReference type="ARBA" id="ARBA00022448"/>
    </source>
</evidence>
<feature type="chain" id="PRO_5004767188" description="Pseudoazurin" evidence="9">
    <location>
        <begin position="21"/>
        <end position="148"/>
    </location>
</feature>
<feature type="signal peptide" evidence="9">
    <location>
        <begin position="1"/>
        <end position="20"/>
    </location>
</feature>
<feature type="binding site" evidence="8">
    <location>
        <position position="102"/>
    </location>
    <ligand>
        <name>Cu cation</name>
        <dbReference type="ChEBI" id="CHEBI:23378"/>
    </ligand>
</feature>
<dbReference type="GO" id="GO:0042597">
    <property type="term" value="C:periplasmic space"/>
    <property type="evidence" value="ECO:0007669"/>
    <property type="project" value="UniProtKB-SubCell"/>
</dbReference>
<name>V8C571_9HELI</name>
<dbReference type="InterPro" id="IPR001235">
    <property type="entry name" value="Copper_blue_Plastocyanin"/>
</dbReference>
<accession>V8C571</accession>
<organism evidence="11 12">
    <name type="scientific">Helicobacter macacae MIT 99-5501</name>
    <dbReference type="NCBI Taxonomy" id="1357400"/>
    <lineage>
        <taxon>Bacteria</taxon>
        <taxon>Pseudomonadati</taxon>
        <taxon>Campylobacterota</taxon>
        <taxon>Epsilonproteobacteria</taxon>
        <taxon>Campylobacterales</taxon>
        <taxon>Helicobacteraceae</taxon>
        <taxon>Helicobacter</taxon>
    </lineage>
</organism>
<feature type="binding site" evidence="8">
    <location>
        <position position="105"/>
    </location>
    <ligand>
        <name>Cu cation</name>
        <dbReference type="ChEBI" id="CHEBI:23378"/>
    </ligand>
</feature>
<dbReference type="OrthoDB" id="9757546at2"/>
<dbReference type="InterPro" id="IPR000923">
    <property type="entry name" value="BlueCu_1"/>
</dbReference>
<sequence>MTTKNLLALAFLAACSLAFAKDYEIKMLNKGAEGPMVFEPAFVHIQPGDTITFVATDPTHNARSVVIPAGAEKFQTPQTMMRNKGEKFTIKPNKEGVYVYECIPHTPMGMVGIFQVGKATNAAAINDGIFKQPKAKERLNKYIQQIKK</sequence>
<evidence type="ECO:0000256" key="5">
    <source>
        <dbReference type="ARBA" id="ARBA00022982"/>
    </source>
</evidence>
<dbReference type="PRINTS" id="PR00156">
    <property type="entry name" value="COPPERBLUE"/>
</dbReference>
<dbReference type="PATRIC" id="fig|1357400.3.peg.2579"/>
<reference evidence="11 12" key="1">
    <citation type="journal article" date="2014" name="Genome Announc.">
        <title>Draft genome sequences of six enterohepatic helicobacter species isolated from humans and one from rhesus macaques.</title>
        <authorList>
            <person name="Shen Z."/>
            <person name="Sheh A."/>
            <person name="Young S.K."/>
            <person name="Abouelliel A."/>
            <person name="Ward D.V."/>
            <person name="Earl A.M."/>
            <person name="Fox J.G."/>
        </authorList>
    </citation>
    <scope>NUCLEOTIDE SEQUENCE [LARGE SCALE GENOMIC DNA]</scope>
    <source>
        <strain evidence="11 12">MIT 99-5501</strain>
    </source>
</reference>
<dbReference type="GO" id="GO:0005507">
    <property type="term" value="F:copper ion binding"/>
    <property type="evidence" value="ECO:0007669"/>
    <property type="project" value="UniProtKB-UniRule"/>
</dbReference>
<dbReference type="RefSeq" id="WP_023928734.1">
    <property type="nucleotide sequence ID" value="NZ_KI669456.1"/>
</dbReference>
<proteinExistence type="predicted"/>
<evidence type="ECO:0000256" key="8">
    <source>
        <dbReference type="PIRSR" id="PIRSR602386-1"/>
    </source>
</evidence>
<keyword evidence="9" id="KW-0732">Signal</keyword>
<keyword evidence="6 8" id="KW-0186">Copper</keyword>
<protein>
    <recommendedName>
        <fullName evidence="7">Pseudoazurin</fullName>
    </recommendedName>
</protein>
<feature type="binding site" evidence="8">
    <location>
        <position position="60"/>
    </location>
    <ligand>
        <name>Cu cation</name>
        <dbReference type="ChEBI" id="CHEBI:23378"/>
    </ligand>
</feature>
<dbReference type="eggNOG" id="COG3794">
    <property type="taxonomic scope" value="Bacteria"/>
</dbReference>
<comment type="caution">
    <text evidence="11">The sequence shown here is derived from an EMBL/GenBank/DDBJ whole genome shotgun (WGS) entry which is preliminary data.</text>
</comment>
<dbReference type="InterPro" id="IPR008972">
    <property type="entry name" value="Cupredoxin"/>
</dbReference>
<keyword evidence="2" id="KW-0813">Transport</keyword>
<keyword evidence="3 8" id="KW-0479">Metal-binding</keyword>
<dbReference type="InterPro" id="IPR002386">
    <property type="entry name" value="Amicyanin/Pseudoazurin"/>
</dbReference>
<dbReference type="PROSITE" id="PS51257">
    <property type="entry name" value="PROKAR_LIPOPROTEIN"/>
    <property type="match status" value="1"/>
</dbReference>
<keyword evidence="5" id="KW-0249">Electron transport</keyword>
<dbReference type="GO" id="GO:0009055">
    <property type="term" value="F:electron transfer activity"/>
    <property type="evidence" value="ECO:0007669"/>
    <property type="project" value="InterPro"/>
</dbReference>
<dbReference type="HOGENOM" id="CLU_124330_1_0_7"/>
<comment type="cofactor">
    <cofactor evidence="8">
        <name>Cu cation</name>
        <dbReference type="ChEBI" id="CHEBI:23378"/>
    </cofactor>
    <text evidence="8">Binds 1 copper ion per subunit.</text>
</comment>
<dbReference type="SUPFAM" id="SSF49503">
    <property type="entry name" value="Cupredoxins"/>
    <property type="match status" value="1"/>
</dbReference>
<dbReference type="Proteomes" id="UP000018731">
    <property type="component" value="Unassembled WGS sequence"/>
</dbReference>
<dbReference type="PRINTS" id="PR00155">
    <property type="entry name" value="AMICYANIN"/>
</dbReference>
<evidence type="ECO:0000256" key="9">
    <source>
        <dbReference type="SAM" id="SignalP"/>
    </source>
</evidence>
<dbReference type="Pfam" id="PF00127">
    <property type="entry name" value="Copper-bind"/>
    <property type="match status" value="1"/>
</dbReference>
<evidence type="ECO:0000313" key="12">
    <source>
        <dbReference type="Proteomes" id="UP000018731"/>
    </source>
</evidence>
<evidence type="ECO:0000256" key="6">
    <source>
        <dbReference type="ARBA" id="ARBA00023008"/>
    </source>
</evidence>
<feature type="domain" description="Blue (type 1) copper" evidence="10">
    <location>
        <begin position="26"/>
        <end position="116"/>
    </location>
</feature>
<evidence type="ECO:0000313" key="11">
    <source>
        <dbReference type="EMBL" id="ETD22175.1"/>
    </source>
</evidence>
<evidence type="ECO:0000256" key="7">
    <source>
        <dbReference type="NCBIfam" id="TIGR02375"/>
    </source>
</evidence>
<keyword evidence="12" id="KW-1185">Reference proteome</keyword>
<evidence type="ECO:0000256" key="1">
    <source>
        <dbReference type="ARBA" id="ARBA00004418"/>
    </source>
</evidence>
<dbReference type="STRING" id="1357400.HMPREF2086_01902"/>